<dbReference type="SUPFAM" id="SSF53474">
    <property type="entry name" value="alpha/beta-Hydrolases"/>
    <property type="match status" value="1"/>
</dbReference>
<protein>
    <submittedName>
        <fullName evidence="2">Alpha-beta hydrolase superfamily lysophospholipase</fullName>
    </submittedName>
</protein>
<dbReference type="InterPro" id="IPR050228">
    <property type="entry name" value="Carboxylesterase_BioH"/>
</dbReference>
<dbReference type="AlphaFoldDB" id="A0A3N2BE71"/>
<name>A0A3N2BE71_9MICO</name>
<evidence type="ECO:0000313" key="3">
    <source>
        <dbReference type="Proteomes" id="UP000280668"/>
    </source>
</evidence>
<dbReference type="InterPro" id="IPR000073">
    <property type="entry name" value="AB_hydrolase_1"/>
</dbReference>
<dbReference type="OrthoDB" id="5495375at2"/>
<feature type="domain" description="AB hydrolase-1" evidence="1">
    <location>
        <begin position="5"/>
        <end position="227"/>
    </location>
</feature>
<dbReference type="PANTHER" id="PTHR43194:SF2">
    <property type="entry name" value="PEROXISOMAL MEMBRANE PROTEIN LPX1"/>
    <property type="match status" value="1"/>
</dbReference>
<organism evidence="2 3">
    <name type="scientific">Bogoriella caseilytica</name>
    <dbReference type="NCBI Taxonomy" id="56055"/>
    <lineage>
        <taxon>Bacteria</taxon>
        <taxon>Bacillati</taxon>
        <taxon>Actinomycetota</taxon>
        <taxon>Actinomycetes</taxon>
        <taxon>Micrococcales</taxon>
        <taxon>Bogoriellaceae</taxon>
        <taxon>Bogoriella</taxon>
    </lineage>
</organism>
<keyword evidence="2" id="KW-0378">Hydrolase</keyword>
<dbReference type="PANTHER" id="PTHR43194">
    <property type="entry name" value="HYDROLASE ALPHA/BETA FOLD FAMILY"/>
    <property type="match status" value="1"/>
</dbReference>
<evidence type="ECO:0000259" key="1">
    <source>
        <dbReference type="Pfam" id="PF12697"/>
    </source>
</evidence>
<evidence type="ECO:0000313" key="2">
    <source>
        <dbReference type="EMBL" id="ROR73557.1"/>
    </source>
</evidence>
<dbReference type="EMBL" id="RKHK01000001">
    <property type="protein sequence ID" value="ROR73557.1"/>
    <property type="molecule type" value="Genomic_DNA"/>
</dbReference>
<dbReference type="InterPro" id="IPR029058">
    <property type="entry name" value="AB_hydrolase_fold"/>
</dbReference>
<dbReference type="Pfam" id="PF12697">
    <property type="entry name" value="Abhydrolase_6"/>
    <property type="match status" value="1"/>
</dbReference>
<gene>
    <name evidence="2" type="ORF">EDD31_1944</name>
</gene>
<comment type="caution">
    <text evidence="2">The sequence shown here is derived from an EMBL/GenBank/DDBJ whole genome shotgun (WGS) entry which is preliminary data.</text>
</comment>
<proteinExistence type="predicted"/>
<dbReference type="Proteomes" id="UP000280668">
    <property type="component" value="Unassembled WGS sequence"/>
</dbReference>
<sequence>MRPAVVLVHGIRISATQWAPQREVLRRAGIPHRAPDLPGHGRRRGEPFTIAAARQAIEDAVSALRAEHPGAPIAVVGMSMGGYLTLNWAAWTEYPPAAVLAAGCGTQPQGSGLELYRRVARVLSRRRSGGEAVSNAMARVFLPRSGQEALLQGGVAVEVMEPALEQMGTVDTHADVASIDVPIWFVNGRWDHFRIHERRFLLAAHDGHLVIVPGAHHLVSLVRPVAFSRIMLRFLDEVERQDASGGRGS</sequence>
<dbReference type="GO" id="GO:0016787">
    <property type="term" value="F:hydrolase activity"/>
    <property type="evidence" value="ECO:0007669"/>
    <property type="project" value="UniProtKB-KW"/>
</dbReference>
<reference evidence="2 3" key="1">
    <citation type="submission" date="2018-11" db="EMBL/GenBank/DDBJ databases">
        <title>Sequencing the genomes of 1000 actinobacteria strains.</title>
        <authorList>
            <person name="Klenk H.-P."/>
        </authorList>
    </citation>
    <scope>NUCLEOTIDE SEQUENCE [LARGE SCALE GENOMIC DNA]</scope>
    <source>
        <strain evidence="2 3">DSM 11294</strain>
    </source>
</reference>
<dbReference type="RefSeq" id="WP_123303964.1">
    <property type="nucleotide sequence ID" value="NZ_RKHK01000001.1"/>
</dbReference>
<keyword evidence="3" id="KW-1185">Reference proteome</keyword>
<dbReference type="Gene3D" id="3.40.50.1820">
    <property type="entry name" value="alpha/beta hydrolase"/>
    <property type="match status" value="1"/>
</dbReference>
<accession>A0A3N2BE71</accession>